<feature type="compositionally biased region" description="Basic and acidic residues" evidence="1">
    <location>
        <begin position="21"/>
        <end position="39"/>
    </location>
</feature>
<name>A0A2C5ZFC0_9HYPO</name>
<keyword evidence="3" id="KW-1185">Reference proteome</keyword>
<evidence type="ECO:0000313" key="3">
    <source>
        <dbReference type="Proteomes" id="UP000224854"/>
    </source>
</evidence>
<evidence type="ECO:0000313" key="2">
    <source>
        <dbReference type="EMBL" id="PHH77871.1"/>
    </source>
</evidence>
<reference evidence="2 3" key="1">
    <citation type="submission" date="2017-06" db="EMBL/GenBank/DDBJ databases">
        <title>Ant-infecting Ophiocordyceps genomes reveal a high diversity of potential behavioral manipulation genes and a possible major role for enterotoxins.</title>
        <authorList>
            <person name="De Bekker C."/>
            <person name="Evans H.C."/>
            <person name="Brachmann A."/>
            <person name="Hughes D.P."/>
        </authorList>
    </citation>
    <scope>NUCLEOTIDE SEQUENCE [LARGE SCALE GENOMIC DNA]</scope>
    <source>
        <strain evidence="2 3">1348a</strain>
    </source>
</reference>
<feature type="region of interest" description="Disordered" evidence="1">
    <location>
        <begin position="85"/>
        <end position="113"/>
    </location>
</feature>
<protein>
    <submittedName>
        <fullName evidence="2">Uncharacterized protein</fullName>
    </submittedName>
</protein>
<sequence length="232" mass="25217">MRDLRATDSIALDAALLHTEQGHGEQGHATEQGHGEQGHATEQGHGAHGTAGTARKRKASGPIDKKRHKVPTDWGRRMTRGEAVPRPAPQMARHKTSRCSRGVVGPEASGTARGNELPKAVLEIAQWHAHDALHTLQRWPAMHRDQNGLPCPADYQLPPLLSVAARQPLGDKANKRHAHACCPFARHCTLHTYSVSVQSPAVPEQPCFHAQTWAALSRPMSFSFLFGPGCLV</sequence>
<proteinExistence type="predicted"/>
<feature type="compositionally biased region" description="Basic residues" evidence="1">
    <location>
        <begin position="54"/>
        <end position="69"/>
    </location>
</feature>
<comment type="caution">
    <text evidence="2">The sequence shown here is derived from an EMBL/GenBank/DDBJ whole genome shotgun (WGS) entry which is preliminary data.</text>
</comment>
<evidence type="ECO:0000256" key="1">
    <source>
        <dbReference type="SAM" id="MobiDB-lite"/>
    </source>
</evidence>
<gene>
    <name evidence="2" type="ORF">CDD82_3315</name>
</gene>
<feature type="region of interest" description="Disordered" evidence="1">
    <location>
        <begin position="21"/>
        <end position="69"/>
    </location>
</feature>
<feature type="compositionally biased region" description="Low complexity" evidence="1">
    <location>
        <begin position="40"/>
        <end position="53"/>
    </location>
</feature>
<dbReference type="EMBL" id="NJEU01000249">
    <property type="protein sequence ID" value="PHH77871.1"/>
    <property type="molecule type" value="Genomic_DNA"/>
</dbReference>
<dbReference type="Proteomes" id="UP000224854">
    <property type="component" value="Unassembled WGS sequence"/>
</dbReference>
<organism evidence="2 3">
    <name type="scientific">Ophiocordyceps australis</name>
    <dbReference type="NCBI Taxonomy" id="1399860"/>
    <lineage>
        <taxon>Eukaryota</taxon>
        <taxon>Fungi</taxon>
        <taxon>Dikarya</taxon>
        <taxon>Ascomycota</taxon>
        <taxon>Pezizomycotina</taxon>
        <taxon>Sordariomycetes</taxon>
        <taxon>Hypocreomycetidae</taxon>
        <taxon>Hypocreales</taxon>
        <taxon>Ophiocordycipitaceae</taxon>
        <taxon>Ophiocordyceps</taxon>
    </lineage>
</organism>
<dbReference type="AlphaFoldDB" id="A0A2C5ZFC0"/>
<accession>A0A2C5ZFC0</accession>